<evidence type="ECO:0000256" key="1">
    <source>
        <dbReference type="SAM" id="MobiDB-lite"/>
    </source>
</evidence>
<accession>A0A914WDF1</accession>
<evidence type="ECO:0000313" key="2">
    <source>
        <dbReference type="Proteomes" id="UP000887566"/>
    </source>
</evidence>
<evidence type="ECO:0000313" key="3">
    <source>
        <dbReference type="WBParaSite" id="PSAMB.scaffold3702size17177.g22269.t1"/>
    </source>
</evidence>
<protein>
    <submittedName>
        <fullName evidence="3">Uncharacterized protein</fullName>
    </submittedName>
</protein>
<sequence length="273" mass="30013">MPGRNPRRSTRCASTPKTPTKNQKQKRAKKEPEAQSAGTEDIDNASQSTSCSSAGVGTLAALLPPLDPAAAVSNEQLTSEQVERAALLATSVFCRKANEKSASTSRVPKQRIGKTDQTNQTNRRSSRTSKLSESSSSIQLKASVKSMPLVNKKLPAKATKSSAPSSSQGRGAKYYRIKKPIDVLKDASTNTTEPWIVADPPERAPFDVSFKNKPADEDFSKDARQIIANLYDFFTRLGFVDPWKETLDATRLSSKQFLRIRAELTQVSHDHRY</sequence>
<feature type="region of interest" description="Disordered" evidence="1">
    <location>
        <begin position="1"/>
        <end position="53"/>
    </location>
</feature>
<proteinExistence type="predicted"/>
<name>A0A914WDF1_9BILA</name>
<feature type="compositionally biased region" description="Low complexity" evidence="1">
    <location>
        <begin position="128"/>
        <end position="137"/>
    </location>
</feature>
<feature type="compositionally biased region" description="Polar residues" evidence="1">
    <location>
        <begin position="44"/>
        <end position="53"/>
    </location>
</feature>
<dbReference type="WBParaSite" id="PSAMB.scaffold3702size17177.g22269.t1">
    <property type="protein sequence ID" value="PSAMB.scaffold3702size17177.g22269.t1"/>
    <property type="gene ID" value="PSAMB.scaffold3702size17177.g22269"/>
</dbReference>
<reference evidence="3" key="1">
    <citation type="submission" date="2022-11" db="UniProtKB">
        <authorList>
            <consortium name="WormBaseParasite"/>
        </authorList>
    </citation>
    <scope>IDENTIFICATION</scope>
</reference>
<feature type="compositionally biased region" description="Basic residues" evidence="1">
    <location>
        <begin position="1"/>
        <end position="10"/>
    </location>
</feature>
<organism evidence="2 3">
    <name type="scientific">Plectus sambesii</name>
    <dbReference type="NCBI Taxonomy" id="2011161"/>
    <lineage>
        <taxon>Eukaryota</taxon>
        <taxon>Metazoa</taxon>
        <taxon>Ecdysozoa</taxon>
        <taxon>Nematoda</taxon>
        <taxon>Chromadorea</taxon>
        <taxon>Plectida</taxon>
        <taxon>Plectina</taxon>
        <taxon>Plectoidea</taxon>
        <taxon>Plectidae</taxon>
        <taxon>Plectus</taxon>
    </lineage>
</organism>
<keyword evidence="2" id="KW-1185">Reference proteome</keyword>
<feature type="region of interest" description="Disordered" evidence="1">
    <location>
        <begin position="97"/>
        <end position="139"/>
    </location>
</feature>
<dbReference type="Proteomes" id="UP000887566">
    <property type="component" value="Unplaced"/>
</dbReference>
<dbReference type="AlphaFoldDB" id="A0A914WDF1"/>